<sequence length="373" mass="41364">MCVPVLRWGSWLSPLRCKGELFEHQGTDLAAGMLAWFYTVSRRQSRGQLSGNGKRPFLWHQFIADAAAGGCDGVSPLIGAEQVVAASIHKKSQLHQRLQQGLRLQDPNFLVVTPIDVWDPPASAQTIEIRSRPPTAVTSQGYKGRSVLNGYNLIPAQMLSNKVACIYALTHIEGKQQGVGLEDLPGAFHVPRELLIPRFPEHRGHTQDSLFVDALGSHSECHDYYFFVGGELGTHSFAQRLVAFACVEGIFFSGSFCAIFWLKKRGLMPGLAFSNELISRDEGLHCDFACMLYRRRRVWRTSGAERMLTREWGAQDADARERAKLCGRIRQGCASAFEELHGGVERSRCVRVSVFGASASSAIWGHDDKTTSD</sequence>
<dbReference type="EC" id="1.17.4.1" evidence="1"/>
<dbReference type="InterPro" id="IPR012348">
    <property type="entry name" value="RNR-like"/>
</dbReference>
<reference evidence="1 2" key="1">
    <citation type="journal article" date="2017" name="Nature">
        <title>The Apostasia genome and the evolution of orchids.</title>
        <authorList>
            <person name="Zhang G.Q."/>
            <person name="Liu K.W."/>
            <person name="Li Z."/>
            <person name="Lohaus R."/>
            <person name="Hsiao Y.Y."/>
            <person name="Niu S.C."/>
            <person name="Wang J.Y."/>
            <person name="Lin Y.C."/>
            <person name="Xu Q."/>
            <person name="Chen L.J."/>
            <person name="Yoshida K."/>
            <person name="Fujiwara S."/>
            <person name="Wang Z.W."/>
            <person name="Zhang Y.Q."/>
            <person name="Mitsuda N."/>
            <person name="Wang M."/>
            <person name="Liu G.H."/>
            <person name="Pecoraro L."/>
            <person name="Huang H.X."/>
            <person name="Xiao X.J."/>
            <person name="Lin M."/>
            <person name="Wu X.Y."/>
            <person name="Wu W.L."/>
            <person name="Chen Y.Y."/>
            <person name="Chang S.B."/>
            <person name="Sakamoto S."/>
            <person name="Ohme-Takagi M."/>
            <person name="Yagi M."/>
            <person name="Zeng S.J."/>
            <person name="Shen C.Y."/>
            <person name="Yeh C.M."/>
            <person name="Luo Y.B."/>
            <person name="Tsai W.C."/>
            <person name="Van de Peer Y."/>
            <person name="Liu Z.J."/>
        </authorList>
    </citation>
    <scope>NUCLEOTIDE SEQUENCE [LARGE SCALE GENOMIC DNA]</scope>
    <source>
        <strain evidence="2">cv. Shenzhen</strain>
        <tissue evidence="1">Stem</tissue>
    </source>
</reference>
<accession>A0A2I0AUT7</accession>
<dbReference type="Gene3D" id="1.10.620.20">
    <property type="entry name" value="Ribonucleotide Reductase, subunit A"/>
    <property type="match status" value="1"/>
</dbReference>
<name>A0A2I0AUT7_9ASPA</name>
<gene>
    <name evidence="1" type="ORF">AXF42_Ash001408</name>
</gene>
<dbReference type="SUPFAM" id="SSF47240">
    <property type="entry name" value="Ferritin-like"/>
    <property type="match status" value="1"/>
</dbReference>
<dbReference type="STRING" id="1088818.A0A2I0AUT7"/>
<dbReference type="Proteomes" id="UP000236161">
    <property type="component" value="Unassembled WGS sequence"/>
</dbReference>
<dbReference type="GO" id="GO:0004748">
    <property type="term" value="F:ribonucleoside-diphosphate reductase activity, thioredoxin disulfide as acceptor"/>
    <property type="evidence" value="ECO:0007669"/>
    <property type="project" value="UniProtKB-EC"/>
</dbReference>
<dbReference type="InterPro" id="IPR009078">
    <property type="entry name" value="Ferritin-like_SF"/>
</dbReference>
<dbReference type="EMBL" id="KZ451950">
    <property type="protein sequence ID" value="PKA59314.1"/>
    <property type="molecule type" value="Genomic_DNA"/>
</dbReference>
<evidence type="ECO:0000313" key="2">
    <source>
        <dbReference type="Proteomes" id="UP000236161"/>
    </source>
</evidence>
<dbReference type="GO" id="GO:0009263">
    <property type="term" value="P:deoxyribonucleotide biosynthetic process"/>
    <property type="evidence" value="ECO:0007669"/>
    <property type="project" value="InterPro"/>
</dbReference>
<protein>
    <submittedName>
        <fullName evidence="1">Ribonucleoside-diphosphate reductase small chain</fullName>
        <ecNumber evidence="1">1.17.4.1</ecNumber>
    </submittedName>
</protein>
<dbReference type="InterPro" id="IPR000358">
    <property type="entry name" value="RNR_small_fam"/>
</dbReference>
<dbReference type="AlphaFoldDB" id="A0A2I0AUT7"/>
<keyword evidence="1" id="KW-0560">Oxidoreductase</keyword>
<evidence type="ECO:0000313" key="1">
    <source>
        <dbReference type="EMBL" id="PKA59314.1"/>
    </source>
</evidence>
<proteinExistence type="predicted"/>
<dbReference type="Pfam" id="PF00268">
    <property type="entry name" value="Ribonuc_red_sm"/>
    <property type="match status" value="1"/>
</dbReference>
<dbReference type="PANTHER" id="PTHR23409">
    <property type="entry name" value="RIBONUCLEOSIDE-DIPHOSPHATE REDUCTASE SMALL CHAIN"/>
    <property type="match status" value="1"/>
</dbReference>
<keyword evidence="2" id="KW-1185">Reference proteome</keyword>
<dbReference type="PANTHER" id="PTHR23409:SF18">
    <property type="entry name" value="RIBONUCLEOSIDE-DIPHOSPHATE REDUCTASE SUBUNIT M2"/>
    <property type="match status" value="1"/>
</dbReference>
<organism evidence="1 2">
    <name type="scientific">Apostasia shenzhenica</name>
    <dbReference type="NCBI Taxonomy" id="1088818"/>
    <lineage>
        <taxon>Eukaryota</taxon>
        <taxon>Viridiplantae</taxon>
        <taxon>Streptophyta</taxon>
        <taxon>Embryophyta</taxon>
        <taxon>Tracheophyta</taxon>
        <taxon>Spermatophyta</taxon>
        <taxon>Magnoliopsida</taxon>
        <taxon>Liliopsida</taxon>
        <taxon>Asparagales</taxon>
        <taxon>Orchidaceae</taxon>
        <taxon>Apostasioideae</taxon>
        <taxon>Apostasia</taxon>
    </lineage>
</organism>